<name>A0A0E0FGJ5_ORYNI</name>
<accession>A0A0E0FGJ5</accession>
<proteinExistence type="predicted"/>
<protein>
    <submittedName>
        <fullName evidence="1">Uncharacterized protein</fullName>
    </submittedName>
</protein>
<organism evidence="1">
    <name type="scientific">Oryza nivara</name>
    <name type="common">Indian wild rice</name>
    <name type="synonym">Oryza sativa f. spontanea</name>
    <dbReference type="NCBI Taxonomy" id="4536"/>
    <lineage>
        <taxon>Eukaryota</taxon>
        <taxon>Viridiplantae</taxon>
        <taxon>Streptophyta</taxon>
        <taxon>Embryophyta</taxon>
        <taxon>Tracheophyta</taxon>
        <taxon>Spermatophyta</taxon>
        <taxon>Magnoliopsida</taxon>
        <taxon>Liliopsida</taxon>
        <taxon>Poales</taxon>
        <taxon>Poaceae</taxon>
        <taxon>BOP clade</taxon>
        <taxon>Oryzoideae</taxon>
        <taxon>Oryzeae</taxon>
        <taxon>Oryzinae</taxon>
        <taxon>Oryza</taxon>
    </lineage>
</organism>
<dbReference type="EnsemblPlants" id="ONIVA01G04340.1">
    <property type="protein sequence ID" value="ONIVA01G04340.1"/>
    <property type="gene ID" value="ONIVA01G04340"/>
</dbReference>
<dbReference type="Gramene" id="ONIVA01G04340.1">
    <property type="protein sequence ID" value="ONIVA01G04340.1"/>
    <property type="gene ID" value="ONIVA01G04340"/>
</dbReference>
<dbReference type="AlphaFoldDB" id="A0A0E0FGJ5"/>
<dbReference type="HOGENOM" id="CLU_2945681_0_0_1"/>
<sequence>MVQIKIPRPDPVVPRTKLDVIPNPSKLGFETMTDMIQLYKRLPFHFTLLHSTTGSARLLP</sequence>
<evidence type="ECO:0000313" key="1">
    <source>
        <dbReference type="EnsemblPlants" id="ONIVA01G04340.1"/>
    </source>
</evidence>
<keyword evidence="2" id="KW-1185">Reference proteome</keyword>
<evidence type="ECO:0000313" key="2">
    <source>
        <dbReference type="Proteomes" id="UP000006591"/>
    </source>
</evidence>
<reference evidence="1" key="2">
    <citation type="submission" date="2018-04" db="EMBL/GenBank/DDBJ databases">
        <title>OnivRS2 (Oryza nivara Reference Sequence Version 2).</title>
        <authorList>
            <person name="Zhang J."/>
            <person name="Kudrna D."/>
            <person name="Lee S."/>
            <person name="Talag J."/>
            <person name="Rajasekar S."/>
            <person name="Welchert J."/>
            <person name="Hsing Y.-I."/>
            <person name="Wing R.A."/>
        </authorList>
    </citation>
    <scope>NUCLEOTIDE SEQUENCE [LARGE SCALE GENOMIC DNA]</scope>
</reference>
<reference evidence="1" key="1">
    <citation type="submission" date="2015-04" db="UniProtKB">
        <authorList>
            <consortium name="EnsemblPlants"/>
        </authorList>
    </citation>
    <scope>IDENTIFICATION</scope>
    <source>
        <strain evidence="1">SL10</strain>
    </source>
</reference>
<dbReference type="Proteomes" id="UP000006591">
    <property type="component" value="Chromosome 1"/>
</dbReference>